<reference evidence="1 2" key="1">
    <citation type="submission" date="2021-03" db="EMBL/GenBank/DDBJ databases">
        <title>Antimicrobial resistance genes in bacteria isolated from Japanese honey, and their potential for conferring macrolide and lincosamide resistance in the American foulbrood pathogen Paenibacillus larvae.</title>
        <authorList>
            <person name="Okamoto M."/>
            <person name="Kumagai M."/>
            <person name="Kanamori H."/>
            <person name="Takamatsu D."/>
        </authorList>
    </citation>
    <scope>NUCLEOTIDE SEQUENCE [LARGE SCALE GENOMIC DNA]</scope>
    <source>
        <strain evidence="1 2">J42TS3</strain>
    </source>
</reference>
<comment type="caution">
    <text evidence="1">The sequence shown here is derived from an EMBL/GenBank/DDBJ whole genome shotgun (WGS) entry which is preliminary data.</text>
</comment>
<protein>
    <submittedName>
        <fullName evidence="1">Uncharacterized protein</fullName>
    </submittedName>
</protein>
<sequence length="69" mass="7244">MGGTTGKLENQSLVPVVIKQEREFFIFLAEDGGMDNGVSETYGYAGSAAGHCREVAADRGKGPRSVPAL</sequence>
<accession>A0ABQ4MHT8</accession>
<proteinExistence type="predicted"/>
<dbReference type="EMBL" id="BOSL01000020">
    <property type="protein sequence ID" value="GIP55541.1"/>
    <property type="molecule type" value="Genomic_DNA"/>
</dbReference>
<name>A0ABQ4MHT8_9BACL</name>
<gene>
    <name evidence="1" type="ORF">J42TS3_45760</name>
</gene>
<dbReference type="Proteomes" id="UP000679992">
    <property type="component" value="Unassembled WGS sequence"/>
</dbReference>
<evidence type="ECO:0000313" key="1">
    <source>
        <dbReference type="EMBL" id="GIP55541.1"/>
    </source>
</evidence>
<evidence type="ECO:0000313" key="2">
    <source>
        <dbReference type="Proteomes" id="UP000679992"/>
    </source>
</evidence>
<keyword evidence="2" id="KW-1185">Reference proteome</keyword>
<organism evidence="1 2">
    <name type="scientific">Paenibacillus vini</name>
    <dbReference type="NCBI Taxonomy" id="1476024"/>
    <lineage>
        <taxon>Bacteria</taxon>
        <taxon>Bacillati</taxon>
        <taxon>Bacillota</taxon>
        <taxon>Bacilli</taxon>
        <taxon>Bacillales</taxon>
        <taxon>Paenibacillaceae</taxon>
        <taxon>Paenibacillus</taxon>
    </lineage>
</organism>